<feature type="transmembrane region" description="Helical" evidence="2">
    <location>
        <begin position="266"/>
        <end position="285"/>
    </location>
</feature>
<organism evidence="3 4">
    <name type="scientific">Scylla paramamosain</name>
    <name type="common">Mud crab</name>
    <dbReference type="NCBI Taxonomy" id="85552"/>
    <lineage>
        <taxon>Eukaryota</taxon>
        <taxon>Metazoa</taxon>
        <taxon>Ecdysozoa</taxon>
        <taxon>Arthropoda</taxon>
        <taxon>Crustacea</taxon>
        <taxon>Multicrustacea</taxon>
        <taxon>Malacostraca</taxon>
        <taxon>Eumalacostraca</taxon>
        <taxon>Eucarida</taxon>
        <taxon>Decapoda</taxon>
        <taxon>Pleocyemata</taxon>
        <taxon>Brachyura</taxon>
        <taxon>Eubrachyura</taxon>
        <taxon>Portunoidea</taxon>
        <taxon>Portunidae</taxon>
        <taxon>Portuninae</taxon>
        <taxon>Scylla</taxon>
    </lineage>
</organism>
<proteinExistence type="predicted"/>
<keyword evidence="2" id="KW-1133">Transmembrane helix</keyword>
<evidence type="ECO:0008006" key="5">
    <source>
        <dbReference type="Google" id="ProtNLM"/>
    </source>
</evidence>
<accession>A0AAW0UQJ8</accession>
<keyword evidence="2" id="KW-0812">Transmembrane</keyword>
<sequence length="345" mass="37337">MAGDSHEDPGGDTERDGKVVETHSRHASIGEESPSSSSSSSASSDAPARRFSLPAAMPAAPDSVAAPLPFEHSHRRLDTVVPVGMLAPQYHSGYRACPHRAHVLGGGPPCYLCSVLDAPPKYRKKEAKGWQKVKEKLALFSHGPPIPSQGGRPRDQEPPAAVFTISEWRPSNTTGVAPTEEVPASLSGSPDQRRAQERDNPAFDAQDSVEGGGECRATQVPSDSVAFGHSFAPHPPALITNTHLPPILLPQDNTEEERTTKCSRRMVCQLLYSFLLATASSTLIVNYDQPILVIISVIVFLALFVFLPIIAVLECLFRCKMERDFRQYINGIITSSTPPVTPTIF</sequence>
<dbReference type="AlphaFoldDB" id="A0AAW0UQJ8"/>
<feature type="transmembrane region" description="Helical" evidence="2">
    <location>
        <begin position="291"/>
        <end position="317"/>
    </location>
</feature>
<dbReference type="EMBL" id="JARAKH010000009">
    <property type="protein sequence ID" value="KAK8400912.1"/>
    <property type="molecule type" value="Genomic_DNA"/>
</dbReference>
<evidence type="ECO:0000256" key="2">
    <source>
        <dbReference type="SAM" id="Phobius"/>
    </source>
</evidence>
<evidence type="ECO:0000256" key="1">
    <source>
        <dbReference type="SAM" id="MobiDB-lite"/>
    </source>
</evidence>
<feature type="region of interest" description="Disordered" evidence="1">
    <location>
        <begin position="165"/>
        <end position="215"/>
    </location>
</feature>
<evidence type="ECO:0000313" key="4">
    <source>
        <dbReference type="Proteomes" id="UP001487740"/>
    </source>
</evidence>
<evidence type="ECO:0000313" key="3">
    <source>
        <dbReference type="EMBL" id="KAK8400912.1"/>
    </source>
</evidence>
<dbReference type="Proteomes" id="UP001487740">
    <property type="component" value="Unassembled WGS sequence"/>
</dbReference>
<reference evidence="3 4" key="1">
    <citation type="submission" date="2023-03" db="EMBL/GenBank/DDBJ databases">
        <title>High-quality genome of Scylla paramamosain provides insights in environmental adaptation.</title>
        <authorList>
            <person name="Zhang L."/>
        </authorList>
    </citation>
    <scope>NUCLEOTIDE SEQUENCE [LARGE SCALE GENOMIC DNA]</scope>
    <source>
        <strain evidence="3">LZ_2023a</strain>
        <tissue evidence="3">Muscle</tissue>
    </source>
</reference>
<name>A0AAW0UQJ8_SCYPA</name>
<keyword evidence="2" id="KW-0472">Membrane</keyword>
<feature type="compositionally biased region" description="Basic and acidic residues" evidence="1">
    <location>
        <begin position="1"/>
        <end position="24"/>
    </location>
</feature>
<keyword evidence="4" id="KW-1185">Reference proteome</keyword>
<feature type="compositionally biased region" description="Basic and acidic residues" evidence="1">
    <location>
        <begin position="191"/>
        <end position="201"/>
    </location>
</feature>
<feature type="compositionally biased region" description="Low complexity" evidence="1">
    <location>
        <begin position="33"/>
        <end position="46"/>
    </location>
</feature>
<gene>
    <name evidence="3" type="ORF">O3P69_002584</name>
</gene>
<comment type="caution">
    <text evidence="3">The sequence shown here is derived from an EMBL/GenBank/DDBJ whole genome shotgun (WGS) entry which is preliminary data.</text>
</comment>
<protein>
    <recommendedName>
        <fullName evidence="5">Transmembrane protein</fullName>
    </recommendedName>
</protein>
<feature type="region of interest" description="Disordered" evidence="1">
    <location>
        <begin position="1"/>
        <end position="51"/>
    </location>
</feature>